<dbReference type="RefSeq" id="WP_256307746.1">
    <property type="nucleotide sequence ID" value="NZ_JANHAW010000002.1"/>
</dbReference>
<dbReference type="EMBL" id="JBHUDP010000001">
    <property type="protein sequence ID" value="MFD1684781.1"/>
    <property type="molecule type" value="Genomic_DNA"/>
</dbReference>
<organism evidence="2 3">
    <name type="scientific">Halobellus litoreus</name>
    <dbReference type="NCBI Taxonomy" id="755310"/>
    <lineage>
        <taxon>Archaea</taxon>
        <taxon>Methanobacteriati</taxon>
        <taxon>Methanobacteriota</taxon>
        <taxon>Stenosarchaea group</taxon>
        <taxon>Halobacteria</taxon>
        <taxon>Halobacteriales</taxon>
        <taxon>Haloferacaceae</taxon>
        <taxon>Halobellus</taxon>
    </lineage>
</organism>
<dbReference type="AlphaFoldDB" id="A0ABD6DRG5"/>
<protein>
    <submittedName>
        <fullName evidence="2">Uncharacterized protein</fullName>
    </submittedName>
</protein>
<proteinExistence type="predicted"/>
<feature type="transmembrane region" description="Helical" evidence="1">
    <location>
        <begin position="64"/>
        <end position="85"/>
    </location>
</feature>
<evidence type="ECO:0000313" key="3">
    <source>
        <dbReference type="Proteomes" id="UP001597092"/>
    </source>
</evidence>
<keyword evidence="1" id="KW-1133">Transmembrane helix</keyword>
<feature type="transmembrane region" description="Helical" evidence="1">
    <location>
        <begin position="32"/>
        <end position="52"/>
    </location>
</feature>
<reference evidence="2 3" key="1">
    <citation type="journal article" date="2019" name="Int. J. Syst. Evol. Microbiol.">
        <title>The Global Catalogue of Microorganisms (GCM) 10K type strain sequencing project: providing services to taxonomists for standard genome sequencing and annotation.</title>
        <authorList>
            <consortium name="The Broad Institute Genomics Platform"/>
            <consortium name="The Broad Institute Genome Sequencing Center for Infectious Disease"/>
            <person name="Wu L."/>
            <person name="Ma J."/>
        </authorList>
    </citation>
    <scope>NUCLEOTIDE SEQUENCE [LARGE SCALE GENOMIC DNA]</scope>
    <source>
        <strain evidence="2 3">CGMCC 1.10387</strain>
    </source>
</reference>
<comment type="caution">
    <text evidence="2">The sequence shown here is derived from an EMBL/GenBank/DDBJ whole genome shotgun (WGS) entry which is preliminary data.</text>
</comment>
<keyword evidence="1" id="KW-0472">Membrane</keyword>
<evidence type="ECO:0000256" key="1">
    <source>
        <dbReference type="SAM" id="Phobius"/>
    </source>
</evidence>
<sequence>MTPRTAFWTALLAYGVLTLASAAGALRIASPGSVASVAAGVLLVASAGYALWRPDRAGGPDEWNLVVAAAVGGAVLYALGLLVGAL</sequence>
<accession>A0ABD6DRG5</accession>
<evidence type="ECO:0000313" key="2">
    <source>
        <dbReference type="EMBL" id="MFD1684781.1"/>
    </source>
</evidence>
<dbReference type="Proteomes" id="UP001597092">
    <property type="component" value="Unassembled WGS sequence"/>
</dbReference>
<keyword evidence="1" id="KW-0812">Transmembrane</keyword>
<gene>
    <name evidence="2" type="ORF">ACFSAS_04045</name>
</gene>
<name>A0ABD6DRG5_9EURY</name>
<keyword evidence="3" id="KW-1185">Reference proteome</keyword>